<protein>
    <submittedName>
        <fullName evidence="2">Putative glycosyltransferase EpsF</fullName>
        <ecNumber evidence="2">2.4.-.-</ecNumber>
    </submittedName>
</protein>
<gene>
    <name evidence="2" type="primary">epsF</name>
    <name evidence="2" type="ORF">VP122_00021</name>
</gene>
<dbReference type="GO" id="GO:0016757">
    <property type="term" value="F:glycosyltransferase activity"/>
    <property type="evidence" value="ECO:0007669"/>
    <property type="project" value="UniProtKB-KW"/>
</dbReference>
<dbReference type="PANTHER" id="PTHR12526">
    <property type="entry name" value="GLYCOSYLTRANSFERASE"/>
    <property type="match status" value="1"/>
</dbReference>
<dbReference type="Gene3D" id="3.40.50.2000">
    <property type="entry name" value="Glycogen Phosphorylase B"/>
    <property type="match status" value="2"/>
</dbReference>
<organism evidence="2">
    <name type="scientific">Vibrio parahaemolyticus</name>
    <dbReference type="NCBI Taxonomy" id="670"/>
    <lineage>
        <taxon>Bacteria</taxon>
        <taxon>Pseudomonadati</taxon>
        <taxon>Pseudomonadota</taxon>
        <taxon>Gammaproteobacteria</taxon>
        <taxon>Vibrionales</taxon>
        <taxon>Vibrionaceae</taxon>
        <taxon>Vibrio</taxon>
    </lineage>
</organism>
<dbReference type="SUPFAM" id="SSF53756">
    <property type="entry name" value="UDP-Glycosyltransferase/glycogen phosphorylase"/>
    <property type="match status" value="1"/>
</dbReference>
<name>A0A7M1W549_VIBPH</name>
<keyword evidence="2" id="KW-0328">Glycosyltransferase</keyword>
<accession>A0A7M1W549</accession>
<dbReference type="GO" id="GO:1901135">
    <property type="term" value="P:carbohydrate derivative metabolic process"/>
    <property type="evidence" value="ECO:0007669"/>
    <property type="project" value="UniProtKB-ARBA"/>
</dbReference>
<dbReference type="InterPro" id="IPR001296">
    <property type="entry name" value="Glyco_trans_1"/>
</dbReference>
<proteinExistence type="predicted"/>
<dbReference type="EMBL" id="MT898202">
    <property type="protein sequence ID" value="QOS21982.1"/>
    <property type="molecule type" value="Genomic_DNA"/>
</dbReference>
<evidence type="ECO:0000259" key="1">
    <source>
        <dbReference type="Pfam" id="PF00534"/>
    </source>
</evidence>
<dbReference type="EC" id="2.4.-.-" evidence="2"/>
<sequence>MKVLHVLGQLDIGGLECWLKDFVFFSMKRTSISHSVVIEREKIGELEHEFKSLGVSIIRVTPSKKSKIKYLKDIYNVLKKDKYDIVHSHVSFTSGYINFISFLVGVNGRLTHIHSDRSKLLNSSGVFRRLHIYFSLFLIEVFSNSKIAVSKNAAEVLLKIKKVHIIPCGKHFQDFHHVKTDKTKFLSALSWNENDIVLCSIGRLEKVKNHVFIINLLQSLSSEYKYLIIGDGSERKAIESIVQKLGLEERVSLLGSRSDALYVLDKVCDIFLFPSLHEGLGLAAVEAQYYGIPSVISKNVPLEVVIANDVRVVGLDEPNVWLEKILELDKKGRDRGCIEKIKSKFSIQSNVERIIDIYEKYV</sequence>
<dbReference type="PANTHER" id="PTHR12526:SF630">
    <property type="entry name" value="GLYCOSYLTRANSFERASE"/>
    <property type="match status" value="1"/>
</dbReference>
<keyword evidence="2" id="KW-0808">Transferase</keyword>
<dbReference type="Pfam" id="PF00534">
    <property type="entry name" value="Glycos_transf_1"/>
    <property type="match status" value="1"/>
</dbReference>
<dbReference type="RefSeq" id="WP_169709367.1">
    <property type="nucleotide sequence ID" value="NZ_JABCLK010001235.1"/>
</dbReference>
<dbReference type="AlphaFoldDB" id="A0A7M1W549"/>
<evidence type="ECO:0000313" key="2">
    <source>
        <dbReference type="EMBL" id="QOS21982.1"/>
    </source>
</evidence>
<feature type="domain" description="Glycosyl transferase family 1" evidence="1">
    <location>
        <begin position="183"/>
        <end position="311"/>
    </location>
</feature>
<reference evidence="2" key="1">
    <citation type="submission" date="2020-08" db="EMBL/GenBank/DDBJ databases">
        <title>Genetic structure, function and evolution of capsule biosynthesis loci in Vibrio parahaemolyticus.</title>
        <authorList>
            <person name="Li L."/>
            <person name="Bian S."/>
        </authorList>
    </citation>
    <scope>NUCLEOTIDE SEQUENCE</scope>
    <source>
        <strain evidence="2">VP122</strain>
    </source>
</reference>